<evidence type="ECO:0000313" key="4">
    <source>
        <dbReference type="Proteomes" id="UP001210609"/>
    </source>
</evidence>
<gene>
    <name evidence="1" type="ORF">Sliba_07210</name>
    <name evidence="2" type="ORF">STRLI_000778</name>
</gene>
<dbReference type="RefSeq" id="WP_159484354.1">
    <property type="nucleotide sequence ID" value="NZ_BLIP01000001.1"/>
</dbReference>
<evidence type="ECO:0000313" key="1">
    <source>
        <dbReference type="EMBL" id="GFE20268.1"/>
    </source>
</evidence>
<evidence type="ECO:0000313" key="3">
    <source>
        <dbReference type="Proteomes" id="UP000429552"/>
    </source>
</evidence>
<evidence type="ECO:0000313" key="2">
    <source>
        <dbReference type="EMBL" id="WAT95097.1"/>
    </source>
</evidence>
<dbReference type="Proteomes" id="UP000429552">
    <property type="component" value="Unassembled WGS sequence"/>
</dbReference>
<dbReference type="EMBL" id="CP114202">
    <property type="protein sequence ID" value="WAT95097.1"/>
    <property type="molecule type" value="Genomic_DNA"/>
</dbReference>
<dbReference type="AlphaFoldDB" id="A0A640TAB7"/>
<accession>A0A640TAB7</accession>
<reference evidence="2 4" key="2">
    <citation type="submission" date="2022-12" db="EMBL/GenBank/DDBJ databases">
        <authorList>
            <person name="Ruckert C."/>
            <person name="Busche T."/>
            <person name="Kalinowski J."/>
            <person name="Wittmann C."/>
        </authorList>
    </citation>
    <scope>NUCLEOTIDE SEQUENCE [LARGE SCALE GENOMIC DNA]</scope>
    <source>
        <strain evidence="2 4">DSM 40555</strain>
    </source>
</reference>
<dbReference type="EMBL" id="BLIP01000001">
    <property type="protein sequence ID" value="GFE20268.1"/>
    <property type="molecule type" value="Genomic_DNA"/>
</dbReference>
<sequence>MCPPEPPCTPRPVGRAGGGLRLRLVVAASAVEVFAVGGGAHLTRLALWPLGTGKG</sequence>
<proteinExistence type="predicted"/>
<organism evidence="1 3">
    <name type="scientific">Streptomyces nigrescens</name>
    <dbReference type="NCBI Taxonomy" id="1920"/>
    <lineage>
        <taxon>Bacteria</taxon>
        <taxon>Bacillati</taxon>
        <taxon>Actinomycetota</taxon>
        <taxon>Actinomycetes</taxon>
        <taxon>Kitasatosporales</taxon>
        <taxon>Streptomycetaceae</taxon>
        <taxon>Streptomyces</taxon>
    </lineage>
</organism>
<name>A0A640TAB7_STRNI</name>
<evidence type="ECO:0008006" key="5">
    <source>
        <dbReference type="Google" id="ProtNLM"/>
    </source>
</evidence>
<keyword evidence="4" id="KW-1185">Reference proteome</keyword>
<protein>
    <recommendedName>
        <fullName evidence="5">Glycosyl hydrolase family 32 C-terminal domain-containing protein</fullName>
    </recommendedName>
</protein>
<reference evidence="1 3" key="1">
    <citation type="submission" date="2019-12" db="EMBL/GenBank/DDBJ databases">
        <title>Whole genome shotgun sequence of Streptomyces libani subsp. libani NBRC 13452.</title>
        <authorList>
            <person name="Ichikawa N."/>
            <person name="Kimura A."/>
            <person name="Kitahashi Y."/>
            <person name="Komaki H."/>
            <person name="Tamura T."/>
        </authorList>
    </citation>
    <scope>NUCLEOTIDE SEQUENCE [LARGE SCALE GENOMIC DNA]</scope>
    <source>
        <strain evidence="1 3">NBRC 13452</strain>
    </source>
</reference>
<dbReference type="Proteomes" id="UP001210609">
    <property type="component" value="Chromosome"/>
</dbReference>